<dbReference type="PROSITE" id="PS51729">
    <property type="entry name" value="GNAT_YJDJ"/>
    <property type="match status" value="1"/>
</dbReference>
<keyword evidence="2" id="KW-1185">Reference proteome</keyword>
<evidence type="ECO:0000313" key="1">
    <source>
        <dbReference type="EMBL" id="ARQ01501.1"/>
    </source>
</evidence>
<gene>
    <name evidence="1" type="ORF">CAK95_22125</name>
</gene>
<dbReference type="AlphaFoldDB" id="A0A1W6ZWK0"/>
<dbReference type="Pfam" id="PF14542">
    <property type="entry name" value="Acetyltransf_CG"/>
    <property type="match status" value="1"/>
</dbReference>
<dbReference type="SUPFAM" id="SSF55729">
    <property type="entry name" value="Acyl-CoA N-acyltransferases (Nat)"/>
    <property type="match status" value="1"/>
</dbReference>
<evidence type="ECO:0000313" key="2">
    <source>
        <dbReference type="Proteomes" id="UP000194137"/>
    </source>
</evidence>
<dbReference type="InterPro" id="IPR045057">
    <property type="entry name" value="Gcn5-rel_NAT"/>
</dbReference>
<dbReference type="RefSeq" id="WP_086089892.1">
    <property type="nucleotide sequence ID" value="NZ_CP021112.1"/>
</dbReference>
<dbReference type="OrthoDB" id="9800945at2"/>
<dbReference type="PANTHER" id="PTHR31435:SF10">
    <property type="entry name" value="BSR4717 PROTEIN"/>
    <property type="match status" value="1"/>
</dbReference>
<dbReference type="InterPro" id="IPR016181">
    <property type="entry name" value="Acyl_CoA_acyltransferase"/>
</dbReference>
<sequence length="91" mass="9821">MTDAVTDNPAEHRFELKAGDHLALAYYTLAPGIITFTHTEVPHELSGQGIGSRLAHGALEQVRARGLKVIPKCPFISAFIAKHAEFADLVA</sequence>
<dbReference type="KEGG" id="psin:CAK95_22125"/>
<organism evidence="1 2">
    <name type="scientific">Pseudorhodoplanes sinuspersici</name>
    <dbReference type="NCBI Taxonomy" id="1235591"/>
    <lineage>
        <taxon>Bacteria</taxon>
        <taxon>Pseudomonadati</taxon>
        <taxon>Pseudomonadota</taxon>
        <taxon>Alphaproteobacteria</taxon>
        <taxon>Hyphomicrobiales</taxon>
        <taxon>Pseudorhodoplanes</taxon>
    </lineage>
</organism>
<name>A0A1W6ZWK0_9HYPH</name>
<accession>A0A1W6ZWK0</accession>
<dbReference type="PANTHER" id="PTHR31435">
    <property type="entry name" value="PROTEIN NATD1"/>
    <property type="match status" value="1"/>
</dbReference>
<dbReference type="GO" id="GO:0016740">
    <property type="term" value="F:transferase activity"/>
    <property type="evidence" value="ECO:0007669"/>
    <property type="project" value="UniProtKB-KW"/>
</dbReference>
<proteinExistence type="predicted"/>
<keyword evidence="1" id="KW-0808">Transferase</keyword>
<protein>
    <submittedName>
        <fullName evidence="1">N-acetyltransferase</fullName>
    </submittedName>
</protein>
<dbReference type="EMBL" id="CP021112">
    <property type="protein sequence ID" value="ARQ01501.1"/>
    <property type="molecule type" value="Genomic_DNA"/>
</dbReference>
<dbReference type="InterPro" id="IPR031165">
    <property type="entry name" value="GNAT_YJDJ"/>
</dbReference>
<dbReference type="Proteomes" id="UP000194137">
    <property type="component" value="Chromosome"/>
</dbReference>
<dbReference type="Gene3D" id="3.40.630.30">
    <property type="match status" value="1"/>
</dbReference>
<dbReference type="STRING" id="1235591.CAK95_22125"/>
<reference evidence="1 2" key="1">
    <citation type="submission" date="2017-05" db="EMBL/GenBank/DDBJ databases">
        <title>Full genome sequence of Pseudorhodoplanes sinuspersici.</title>
        <authorList>
            <person name="Dastgheib S.M.M."/>
            <person name="Shavandi M."/>
            <person name="Tirandaz H."/>
        </authorList>
    </citation>
    <scope>NUCLEOTIDE SEQUENCE [LARGE SCALE GENOMIC DNA]</scope>
    <source>
        <strain evidence="1 2">RIPI110</strain>
    </source>
</reference>